<feature type="transmembrane region" description="Helical" evidence="1">
    <location>
        <begin position="86"/>
        <end position="105"/>
    </location>
</feature>
<dbReference type="InterPro" id="IPR011598">
    <property type="entry name" value="bHLH_dom"/>
</dbReference>
<dbReference type="SMART" id="SM00353">
    <property type="entry name" value="HLH"/>
    <property type="match status" value="1"/>
</dbReference>
<dbReference type="SUPFAM" id="SSF47459">
    <property type="entry name" value="HLH, helix-loop-helix DNA-binding domain"/>
    <property type="match status" value="1"/>
</dbReference>
<dbReference type="PANTHER" id="PTHR23349">
    <property type="entry name" value="BASIC HELIX-LOOP-HELIX TRANSCRIPTION FACTOR, TWIST"/>
    <property type="match status" value="1"/>
</dbReference>
<dbReference type="GO" id="GO:0032502">
    <property type="term" value="P:developmental process"/>
    <property type="evidence" value="ECO:0007669"/>
    <property type="project" value="TreeGrafter"/>
</dbReference>
<comment type="caution">
    <text evidence="3">The sequence shown here is derived from an EMBL/GenBank/DDBJ whole genome shotgun (WGS) entry which is preliminary data.</text>
</comment>
<name>A0AAN4Z866_9BILA</name>
<dbReference type="AlphaFoldDB" id="A0AAN4Z866"/>
<evidence type="ECO:0000259" key="2">
    <source>
        <dbReference type="PROSITE" id="PS50888"/>
    </source>
</evidence>
<dbReference type="GO" id="GO:0000977">
    <property type="term" value="F:RNA polymerase II transcription regulatory region sequence-specific DNA binding"/>
    <property type="evidence" value="ECO:0007669"/>
    <property type="project" value="TreeGrafter"/>
</dbReference>
<dbReference type="PANTHER" id="PTHR23349:SF110">
    <property type="entry name" value="BHLH DOMAIN-CONTAINING PROTEIN"/>
    <property type="match status" value="1"/>
</dbReference>
<organism evidence="3 4">
    <name type="scientific">Pristionchus mayeri</name>
    <dbReference type="NCBI Taxonomy" id="1317129"/>
    <lineage>
        <taxon>Eukaryota</taxon>
        <taxon>Metazoa</taxon>
        <taxon>Ecdysozoa</taxon>
        <taxon>Nematoda</taxon>
        <taxon>Chromadorea</taxon>
        <taxon>Rhabditida</taxon>
        <taxon>Rhabditina</taxon>
        <taxon>Diplogasteromorpha</taxon>
        <taxon>Diplogasteroidea</taxon>
        <taxon>Neodiplogasteridae</taxon>
        <taxon>Pristionchus</taxon>
    </lineage>
</organism>
<keyword evidence="1" id="KW-0472">Membrane</keyword>
<feature type="non-terminal residue" evidence="3">
    <location>
        <position position="1"/>
    </location>
</feature>
<dbReference type="Proteomes" id="UP001328107">
    <property type="component" value="Unassembled WGS sequence"/>
</dbReference>
<dbReference type="PROSITE" id="PS50888">
    <property type="entry name" value="BHLH"/>
    <property type="match status" value="1"/>
</dbReference>
<keyword evidence="1" id="KW-0812">Transmembrane</keyword>
<evidence type="ECO:0000313" key="3">
    <source>
        <dbReference type="EMBL" id="GMR36247.1"/>
    </source>
</evidence>
<dbReference type="Pfam" id="PF00010">
    <property type="entry name" value="HLH"/>
    <property type="match status" value="1"/>
</dbReference>
<gene>
    <name evidence="3" type="ORF">PMAYCL1PPCAC_06442</name>
</gene>
<dbReference type="GO" id="GO:0000981">
    <property type="term" value="F:DNA-binding transcription factor activity, RNA polymerase II-specific"/>
    <property type="evidence" value="ECO:0007669"/>
    <property type="project" value="TreeGrafter"/>
</dbReference>
<protein>
    <recommendedName>
        <fullName evidence="2">BHLH domain-containing protein</fullName>
    </recommendedName>
</protein>
<sequence length="118" mass="13839">FDLLLPPSIPSPSRILLSSMTRCPEKHRRNERERQRVHQVNEMFFLLRHSVRLSPDKRLNKADTLRFAIAYITHLKKMLENAKVQMSLLPFLLLLALLSLLSQLLQSLLVRRVLEDTN</sequence>
<dbReference type="GO" id="GO:0046983">
    <property type="term" value="F:protein dimerization activity"/>
    <property type="evidence" value="ECO:0007669"/>
    <property type="project" value="InterPro"/>
</dbReference>
<keyword evidence="1" id="KW-1133">Transmembrane helix</keyword>
<evidence type="ECO:0000256" key="1">
    <source>
        <dbReference type="SAM" id="Phobius"/>
    </source>
</evidence>
<evidence type="ECO:0000313" key="4">
    <source>
        <dbReference type="Proteomes" id="UP001328107"/>
    </source>
</evidence>
<reference evidence="4" key="1">
    <citation type="submission" date="2022-10" db="EMBL/GenBank/DDBJ databases">
        <title>Genome assembly of Pristionchus species.</title>
        <authorList>
            <person name="Yoshida K."/>
            <person name="Sommer R.J."/>
        </authorList>
    </citation>
    <scope>NUCLEOTIDE SEQUENCE [LARGE SCALE GENOMIC DNA]</scope>
    <source>
        <strain evidence="4">RS5460</strain>
    </source>
</reference>
<dbReference type="InterPro" id="IPR036638">
    <property type="entry name" value="HLH_DNA-bd_sf"/>
</dbReference>
<feature type="domain" description="BHLH" evidence="2">
    <location>
        <begin position="24"/>
        <end position="75"/>
    </location>
</feature>
<proteinExistence type="predicted"/>
<keyword evidence="4" id="KW-1185">Reference proteome</keyword>
<dbReference type="InterPro" id="IPR050283">
    <property type="entry name" value="E-box_TF_Regulators"/>
</dbReference>
<dbReference type="Gene3D" id="4.10.280.10">
    <property type="entry name" value="Helix-loop-helix DNA-binding domain"/>
    <property type="match status" value="1"/>
</dbReference>
<accession>A0AAN4Z866</accession>
<dbReference type="EMBL" id="BTRK01000002">
    <property type="protein sequence ID" value="GMR36247.1"/>
    <property type="molecule type" value="Genomic_DNA"/>
</dbReference>